<feature type="region of interest" description="Disordered" evidence="1">
    <location>
        <begin position="54"/>
        <end position="111"/>
    </location>
</feature>
<protein>
    <submittedName>
        <fullName evidence="2">Uncharacterized protein</fullName>
    </submittedName>
</protein>
<dbReference type="Proteomes" id="UP000076532">
    <property type="component" value="Unassembled WGS sequence"/>
</dbReference>
<name>A0A166TGY3_9AGAM</name>
<feature type="region of interest" description="Disordered" evidence="1">
    <location>
        <begin position="1"/>
        <end position="42"/>
    </location>
</feature>
<organism evidence="2 3">
    <name type="scientific">Athelia psychrophila</name>
    <dbReference type="NCBI Taxonomy" id="1759441"/>
    <lineage>
        <taxon>Eukaryota</taxon>
        <taxon>Fungi</taxon>
        <taxon>Dikarya</taxon>
        <taxon>Basidiomycota</taxon>
        <taxon>Agaricomycotina</taxon>
        <taxon>Agaricomycetes</taxon>
        <taxon>Agaricomycetidae</taxon>
        <taxon>Atheliales</taxon>
        <taxon>Atheliaceae</taxon>
        <taxon>Athelia</taxon>
    </lineage>
</organism>
<evidence type="ECO:0000313" key="2">
    <source>
        <dbReference type="EMBL" id="KZP30601.1"/>
    </source>
</evidence>
<sequence length="228" mass="25087">MASQEQHGIDGTPPEMQHHPAGMSHHSQLLQQSSAQASPFEARYQHTSPSMLEFHQPATSGHYPDNQFGSPHFSQLYGNPHTPGPTSKRRHESMSLRPRSCPRMQNGYEGFEDDERVGNLENENESLRSEVAALKGTVEAHSMAIAQLQECADAVDVEDIGTSGKMDNRVTQSVKQLMKGLVGIQYMTKDDNKKGYTLPDALQIGQLQHIVGGQMSRLAPTDAIAPIM</sequence>
<gene>
    <name evidence="2" type="ORF">FIBSPDRAFT_884134</name>
</gene>
<accession>A0A166TGY3</accession>
<keyword evidence="3" id="KW-1185">Reference proteome</keyword>
<proteinExistence type="predicted"/>
<reference evidence="2 3" key="1">
    <citation type="journal article" date="2016" name="Mol. Biol. Evol.">
        <title>Comparative Genomics of Early-Diverging Mushroom-Forming Fungi Provides Insights into the Origins of Lignocellulose Decay Capabilities.</title>
        <authorList>
            <person name="Nagy L.G."/>
            <person name="Riley R."/>
            <person name="Tritt A."/>
            <person name="Adam C."/>
            <person name="Daum C."/>
            <person name="Floudas D."/>
            <person name="Sun H."/>
            <person name="Yadav J.S."/>
            <person name="Pangilinan J."/>
            <person name="Larsson K.H."/>
            <person name="Matsuura K."/>
            <person name="Barry K."/>
            <person name="Labutti K."/>
            <person name="Kuo R."/>
            <person name="Ohm R.A."/>
            <person name="Bhattacharya S.S."/>
            <person name="Shirouzu T."/>
            <person name="Yoshinaga Y."/>
            <person name="Martin F.M."/>
            <person name="Grigoriev I.V."/>
            <person name="Hibbett D.S."/>
        </authorList>
    </citation>
    <scope>NUCLEOTIDE SEQUENCE [LARGE SCALE GENOMIC DNA]</scope>
    <source>
        <strain evidence="2 3">CBS 109695</strain>
    </source>
</reference>
<evidence type="ECO:0000313" key="3">
    <source>
        <dbReference type="Proteomes" id="UP000076532"/>
    </source>
</evidence>
<feature type="compositionally biased region" description="Polar residues" evidence="1">
    <location>
        <begin position="67"/>
        <end position="77"/>
    </location>
</feature>
<feature type="compositionally biased region" description="Low complexity" evidence="1">
    <location>
        <begin position="24"/>
        <end position="38"/>
    </location>
</feature>
<dbReference type="EMBL" id="KV417493">
    <property type="protein sequence ID" value="KZP30601.1"/>
    <property type="molecule type" value="Genomic_DNA"/>
</dbReference>
<dbReference type="AlphaFoldDB" id="A0A166TGY3"/>
<evidence type="ECO:0000256" key="1">
    <source>
        <dbReference type="SAM" id="MobiDB-lite"/>
    </source>
</evidence>